<keyword evidence="1" id="KW-0472">Membrane</keyword>
<organism evidence="2 3">
    <name type="scientific">Penicillium digitatum (strain PHI26 / CECT 20796)</name>
    <name type="common">Green mold</name>
    <dbReference type="NCBI Taxonomy" id="1170229"/>
    <lineage>
        <taxon>Eukaryota</taxon>
        <taxon>Fungi</taxon>
        <taxon>Dikarya</taxon>
        <taxon>Ascomycota</taxon>
        <taxon>Pezizomycotina</taxon>
        <taxon>Eurotiomycetes</taxon>
        <taxon>Eurotiomycetidae</taxon>
        <taxon>Eurotiales</taxon>
        <taxon>Aspergillaceae</taxon>
        <taxon>Penicillium</taxon>
    </lineage>
</organism>
<dbReference type="InParanoid" id="K9G4X2"/>
<keyword evidence="1" id="KW-1133">Transmembrane helix</keyword>
<dbReference type="HOGENOM" id="CLU_3160157_0_0_1"/>
<dbReference type="Proteomes" id="UP000009882">
    <property type="component" value="Unassembled WGS sequence"/>
</dbReference>
<accession>K9G4X2</accession>
<evidence type="ECO:0000256" key="1">
    <source>
        <dbReference type="SAM" id="Phobius"/>
    </source>
</evidence>
<protein>
    <submittedName>
        <fullName evidence="2">Uncharacterized protein</fullName>
    </submittedName>
</protein>
<sequence length="48" mass="5974">MRWESKGIETFWRGAHFARLSHVALFFSFLVIFRVEIEVKGRYWRVKW</sequence>
<comment type="caution">
    <text evidence="2">The sequence shown here is derived from an EMBL/GenBank/DDBJ whole genome shotgun (WGS) entry which is preliminary data.</text>
</comment>
<name>K9G4X2_PEND2</name>
<proteinExistence type="predicted"/>
<dbReference type="EMBL" id="AKCT01000108">
    <property type="protein sequence ID" value="EKV15962.1"/>
    <property type="molecule type" value="Genomic_DNA"/>
</dbReference>
<feature type="transmembrane region" description="Helical" evidence="1">
    <location>
        <begin position="20"/>
        <end position="37"/>
    </location>
</feature>
<dbReference type="AlphaFoldDB" id="K9G4X2"/>
<gene>
    <name evidence="2" type="ORF">PDIG_23170</name>
</gene>
<reference evidence="3" key="1">
    <citation type="journal article" date="2012" name="BMC Genomics">
        <title>Genome sequence of the necrotrophic fungus Penicillium digitatum, the main postharvest pathogen of citrus.</title>
        <authorList>
            <person name="Marcet-Houben M."/>
            <person name="Ballester A.-R."/>
            <person name="de la Fuente B."/>
            <person name="Harries E."/>
            <person name="Marcos J.F."/>
            <person name="Gonzalez-Candelas L."/>
            <person name="Gabaldon T."/>
        </authorList>
    </citation>
    <scope>NUCLEOTIDE SEQUENCE [LARGE SCALE GENOMIC DNA]</scope>
    <source>
        <strain evidence="3">PHI26 / CECT 20796</strain>
    </source>
</reference>
<evidence type="ECO:0000313" key="2">
    <source>
        <dbReference type="EMBL" id="EKV15962.1"/>
    </source>
</evidence>
<keyword evidence="1" id="KW-0812">Transmembrane</keyword>
<evidence type="ECO:0000313" key="3">
    <source>
        <dbReference type="Proteomes" id="UP000009882"/>
    </source>
</evidence>
<keyword evidence="3" id="KW-1185">Reference proteome</keyword>